<dbReference type="AlphaFoldDB" id="A0AAD6VUA8"/>
<gene>
    <name evidence="2" type="ORF">GGX14DRAFT_354257</name>
</gene>
<organism evidence="2 3">
    <name type="scientific">Mycena pura</name>
    <dbReference type="NCBI Taxonomy" id="153505"/>
    <lineage>
        <taxon>Eukaryota</taxon>
        <taxon>Fungi</taxon>
        <taxon>Dikarya</taxon>
        <taxon>Basidiomycota</taxon>
        <taxon>Agaricomycotina</taxon>
        <taxon>Agaricomycetes</taxon>
        <taxon>Agaricomycetidae</taxon>
        <taxon>Agaricales</taxon>
        <taxon>Marasmiineae</taxon>
        <taxon>Mycenaceae</taxon>
        <taxon>Mycena</taxon>
    </lineage>
</organism>
<accession>A0AAD6VUA8</accession>
<dbReference type="EMBL" id="JARJCW010000009">
    <property type="protein sequence ID" value="KAJ7220581.1"/>
    <property type="molecule type" value="Genomic_DNA"/>
</dbReference>
<reference evidence="2" key="1">
    <citation type="submission" date="2023-03" db="EMBL/GenBank/DDBJ databases">
        <title>Massive genome expansion in bonnet fungi (Mycena s.s.) driven by repeated elements and novel gene families across ecological guilds.</title>
        <authorList>
            <consortium name="Lawrence Berkeley National Laboratory"/>
            <person name="Harder C.B."/>
            <person name="Miyauchi S."/>
            <person name="Viragh M."/>
            <person name="Kuo A."/>
            <person name="Thoen E."/>
            <person name="Andreopoulos B."/>
            <person name="Lu D."/>
            <person name="Skrede I."/>
            <person name="Drula E."/>
            <person name="Henrissat B."/>
            <person name="Morin E."/>
            <person name="Kohler A."/>
            <person name="Barry K."/>
            <person name="LaButti K."/>
            <person name="Morin E."/>
            <person name="Salamov A."/>
            <person name="Lipzen A."/>
            <person name="Mereny Z."/>
            <person name="Hegedus B."/>
            <person name="Baldrian P."/>
            <person name="Stursova M."/>
            <person name="Weitz H."/>
            <person name="Taylor A."/>
            <person name="Grigoriev I.V."/>
            <person name="Nagy L.G."/>
            <person name="Martin F."/>
            <person name="Kauserud H."/>
        </authorList>
    </citation>
    <scope>NUCLEOTIDE SEQUENCE</scope>
    <source>
        <strain evidence="2">9144</strain>
    </source>
</reference>
<dbReference type="Pfam" id="PF09994">
    <property type="entry name" value="T6SS_Tle1-like_cat"/>
    <property type="match status" value="1"/>
</dbReference>
<feature type="domain" description="T6SS Phospholipase effector Tle1-like catalytic" evidence="1">
    <location>
        <begin position="2"/>
        <end position="203"/>
    </location>
</feature>
<proteinExistence type="predicted"/>
<keyword evidence="3" id="KW-1185">Reference proteome</keyword>
<evidence type="ECO:0000313" key="3">
    <source>
        <dbReference type="Proteomes" id="UP001219525"/>
    </source>
</evidence>
<comment type="caution">
    <text evidence="2">The sequence shown here is derived from an EMBL/GenBank/DDBJ whole genome shotgun (WGS) entry which is preliminary data.</text>
</comment>
<dbReference type="Proteomes" id="UP001219525">
    <property type="component" value="Unassembled WGS sequence"/>
</dbReference>
<dbReference type="PANTHER" id="PTHR33840:SF1">
    <property type="entry name" value="TLE1 PHOSPHOLIPASE DOMAIN-CONTAINING PROTEIN"/>
    <property type="match status" value="1"/>
</dbReference>
<name>A0AAD6VUA8_9AGAR</name>
<evidence type="ECO:0000259" key="1">
    <source>
        <dbReference type="Pfam" id="PF09994"/>
    </source>
</evidence>
<dbReference type="InterPro" id="IPR018712">
    <property type="entry name" value="Tle1-like_cat"/>
</dbReference>
<sequence>RQIVYYQSGVGTEADFTGNIDIQTRYAQAYGVIVASKIRNAYAFLAQNYERGDEIFLFGYAGAYTARKIAGLIDKIGLLESEELGIFFNIWKDLVDGKPVTPPSGTRFPRINCVGVFDTVGSVYNQIDALEIKDNSLPPCVDTALHAVSLQENREKFLPTLFNPKTQRGQTLVEVWFPGAHSDVGGSYERHELADISLFWMTGEIMERSLFALDEKFIERSKQVNPDAWGTSQPHNAYYETPYVQRPIVGHKNRLESGQITNQIIFHESWKFSPKYAALLHKDYMIAPDNLLFTHLNYATMNQFETDCKNRWKQNLGVRTYSCQ</sequence>
<protein>
    <recommendedName>
        <fullName evidence="1">T6SS Phospholipase effector Tle1-like catalytic domain-containing protein</fullName>
    </recommendedName>
</protein>
<feature type="non-terminal residue" evidence="2">
    <location>
        <position position="1"/>
    </location>
</feature>
<evidence type="ECO:0000313" key="2">
    <source>
        <dbReference type="EMBL" id="KAJ7220581.1"/>
    </source>
</evidence>
<dbReference type="PANTHER" id="PTHR33840">
    <property type="match status" value="1"/>
</dbReference>